<evidence type="ECO:0000256" key="3">
    <source>
        <dbReference type="ARBA" id="ARBA00022737"/>
    </source>
</evidence>
<organism evidence="6 7">
    <name type="scientific">Aquamicrobium terrae</name>
    <dbReference type="NCBI Taxonomy" id="1324945"/>
    <lineage>
        <taxon>Bacteria</taxon>
        <taxon>Pseudomonadati</taxon>
        <taxon>Pseudomonadota</taxon>
        <taxon>Alphaproteobacteria</taxon>
        <taxon>Hyphomicrobiales</taxon>
        <taxon>Phyllobacteriaceae</taxon>
        <taxon>Aquamicrobium</taxon>
    </lineage>
</organism>
<keyword evidence="4" id="KW-0012">Acyltransferase</keyword>
<evidence type="ECO:0000256" key="1">
    <source>
        <dbReference type="ARBA" id="ARBA00007274"/>
    </source>
</evidence>
<dbReference type="InterPro" id="IPR050179">
    <property type="entry name" value="Trans_hexapeptide_repeat"/>
</dbReference>
<dbReference type="Proteomes" id="UP001549076">
    <property type="component" value="Unassembled WGS sequence"/>
</dbReference>
<sequence length="230" mass="25773">MDLARLAEGQGTSYSGLMDEPQQPEPREPQPRIHPTAELKGCRLEPYVAIGERVVLREVAVGAFTYFERHAEAIYATLGKFCSVAANARINALEHPIERITQHKVSYRANEYFRYLGVDAGFRERRQAKRVTIGHDVWIGHGAVVLPGVSVGNGTVIGANAVVTRDVEPYAIVAGSPARLLRRRFAPETAGRIERLAWWDWPVEKIGRAIGDMQNLSIEDFLDRWEVERG</sequence>
<protein>
    <submittedName>
        <fullName evidence="6">Phosphonate metabolism protein (Transferase hexapeptide repeat family)</fullName>
    </submittedName>
</protein>
<dbReference type="PANTHER" id="PTHR43300">
    <property type="entry name" value="ACETYLTRANSFERASE"/>
    <property type="match status" value="1"/>
</dbReference>
<gene>
    <name evidence="6" type="ORF">ABID37_000134</name>
</gene>
<dbReference type="SUPFAM" id="SSF51161">
    <property type="entry name" value="Trimeric LpxA-like enzymes"/>
    <property type="match status" value="1"/>
</dbReference>
<dbReference type="InterPro" id="IPR001451">
    <property type="entry name" value="Hexapep"/>
</dbReference>
<evidence type="ECO:0000256" key="2">
    <source>
        <dbReference type="ARBA" id="ARBA00022679"/>
    </source>
</evidence>
<keyword evidence="2" id="KW-0808">Transferase</keyword>
<comment type="caution">
    <text evidence="6">The sequence shown here is derived from an EMBL/GenBank/DDBJ whole genome shotgun (WGS) entry which is preliminary data.</text>
</comment>
<evidence type="ECO:0000256" key="4">
    <source>
        <dbReference type="ARBA" id="ARBA00023315"/>
    </source>
</evidence>
<name>A0ABV2MT21_9HYPH</name>
<evidence type="ECO:0000313" key="7">
    <source>
        <dbReference type="Proteomes" id="UP001549076"/>
    </source>
</evidence>
<dbReference type="PANTHER" id="PTHR43300:SF11">
    <property type="entry name" value="ACETYLTRANSFERASE RV3034C-RELATED"/>
    <property type="match status" value="1"/>
</dbReference>
<dbReference type="PROSITE" id="PS00101">
    <property type="entry name" value="HEXAPEP_TRANSFERASES"/>
    <property type="match status" value="1"/>
</dbReference>
<accession>A0ABV2MT21</accession>
<feature type="region of interest" description="Disordered" evidence="5">
    <location>
        <begin position="1"/>
        <end position="35"/>
    </location>
</feature>
<feature type="compositionally biased region" description="Basic and acidic residues" evidence="5">
    <location>
        <begin position="25"/>
        <end position="35"/>
    </location>
</feature>
<dbReference type="InterPro" id="IPR017694">
    <property type="entry name" value="Phosphonate_tfrase_rpt"/>
</dbReference>
<dbReference type="Pfam" id="PF00132">
    <property type="entry name" value="Hexapep"/>
    <property type="match status" value="1"/>
</dbReference>
<reference evidence="6 7" key="1">
    <citation type="submission" date="2024-06" db="EMBL/GenBank/DDBJ databases">
        <title>Genomic Encyclopedia of Type Strains, Phase IV (KMG-IV): sequencing the most valuable type-strain genomes for metagenomic binning, comparative biology and taxonomic classification.</title>
        <authorList>
            <person name="Goeker M."/>
        </authorList>
    </citation>
    <scope>NUCLEOTIDE SEQUENCE [LARGE SCALE GENOMIC DNA]</scope>
    <source>
        <strain evidence="6 7">DSM 27865</strain>
    </source>
</reference>
<proteinExistence type="inferred from homology"/>
<comment type="similarity">
    <text evidence="1">Belongs to the transferase hexapeptide repeat family.</text>
</comment>
<dbReference type="Gene3D" id="2.160.10.10">
    <property type="entry name" value="Hexapeptide repeat proteins"/>
    <property type="match status" value="1"/>
</dbReference>
<dbReference type="InterPro" id="IPR011004">
    <property type="entry name" value="Trimer_LpxA-like_sf"/>
</dbReference>
<dbReference type="CDD" id="cd03349">
    <property type="entry name" value="LbH_XAT"/>
    <property type="match status" value="1"/>
</dbReference>
<keyword evidence="3" id="KW-0677">Repeat</keyword>
<keyword evidence="7" id="KW-1185">Reference proteome</keyword>
<evidence type="ECO:0000313" key="6">
    <source>
        <dbReference type="EMBL" id="MET3789950.1"/>
    </source>
</evidence>
<evidence type="ECO:0000256" key="5">
    <source>
        <dbReference type="SAM" id="MobiDB-lite"/>
    </source>
</evidence>
<dbReference type="NCBIfam" id="TIGR03308">
    <property type="entry name" value="phn_thr-fam"/>
    <property type="match status" value="1"/>
</dbReference>
<dbReference type="EMBL" id="JBEPML010000001">
    <property type="protein sequence ID" value="MET3789950.1"/>
    <property type="molecule type" value="Genomic_DNA"/>
</dbReference>
<dbReference type="InterPro" id="IPR018357">
    <property type="entry name" value="Hexapep_transf_CS"/>
</dbReference>